<dbReference type="Proteomes" id="UP001189429">
    <property type="component" value="Unassembled WGS sequence"/>
</dbReference>
<feature type="signal peptide" evidence="2">
    <location>
        <begin position="1"/>
        <end position="24"/>
    </location>
</feature>
<accession>A0ABN9PC64</accession>
<gene>
    <name evidence="3" type="ORF">PCOR1329_LOCUS1087</name>
</gene>
<keyword evidence="4" id="KW-1185">Reference proteome</keyword>
<keyword evidence="2" id="KW-0732">Signal</keyword>
<sequence length="639" mass="68412">MPRPCALAFLAAPYLAGLWRLVADRPGIALESALRLGEFALHSATAARQDVGRVGVEDLGVNVSVVECSCTPCPAPWRCEEDAGPAWVQACEPVIEHVSESECEELPVFNFVKTIVGATTSFIGGLLAGDAWGHERVLVWPLSTSVWMIYTAQGHFYVEDTSLYEKVVALKGFGDRPPRLESVDIVQFDRPVQRQECLDLLAAAQLHAGALRGALGLPDWPAPTQWVSTDGTLEPMPRRRRLPRRGALPVPGPSLPLTAAARARSGPRGDRRGDVFAGALDRLEGDDQPPAVTWRVSEPGLAFGNIGSEVEPRLLVFGGRLFGVAISDTGLEAPVMAVSPEVSEEDFKTQRLVQFSPPTPRGAPEPPTIALDDDPVGAFRREAGGREIEDAGEGSPLLERVLGERPPGAAAPAAAGEVAVDVRVLEVDWDSQGERHKDWKEVCRESSSHSFRDWPLDGPSTALSVMKHIDRFGPMPTSWLEAWGRRKHVAPSDRAYHELRVLAESFEQFGCYDQLNMPCLAGIEVLMRRFQTLLEAHSVPGAKPNYSMAGVYSGTAMLEDAVAPDLRVYGARKLKEKALEGGVQRGGLYAPQAEGYDEEDPGAAGAAPGAGGNKGGGGRGAGGKTKKGKPGLPAPPPAS</sequence>
<feature type="chain" id="PRO_5047238993" description="Rab3 GTPase-activating protein catalytic subunit" evidence="2">
    <location>
        <begin position="25"/>
        <end position="639"/>
    </location>
</feature>
<evidence type="ECO:0000256" key="2">
    <source>
        <dbReference type="SAM" id="SignalP"/>
    </source>
</evidence>
<feature type="compositionally biased region" description="Gly residues" evidence="1">
    <location>
        <begin position="608"/>
        <end position="623"/>
    </location>
</feature>
<feature type="region of interest" description="Disordered" evidence="1">
    <location>
        <begin position="590"/>
        <end position="639"/>
    </location>
</feature>
<proteinExistence type="predicted"/>
<organism evidence="3 4">
    <name type="scientific">Prorocentrum cordatum</name>
    <dbReference type="NCBI Taxonomy" id="2364126"/>
    <lineage>
        <taxon>Eukaryota</taxon>
        <taxon>Sar</taxon>
        <taxon>Alveolata</taxon>
        <taxon>Dinophyceae</taxon>
        <taxon>Prorocentrales</taxon>
        <taxon>Prorocentraceae</taxon>
        <taxon>Prorocentrum</taxon>
    </lineage>
</organism>
<evidence type="ECO:0000256" key="1">
    <source>
        <dbReference type="SAM" id="MobiDB-lite"/>
    </source>
</evidence>
<reference evidence="3" key="1">
    <citation type="submission" date="2023-10" db="EMBL/GenBank/DDBJ databases">
        <authorList>
            <person name="Chen Y."/>
            <person name="Shah S."/>
            <person name="Dougan E. K."/>
            <person name="Thang M."/>
            <person name="Chan C."/>
        </authorList>
    </citation>
    <scope>NUCLEOTIDE SEQUENCE [LARGE SCALE GENOMIC DNA]</scope>
</reference>
<protein>
    <recommendedName>
        <fullName evidence="5">Rab3 GTPase-activating protein catalytic subunit</fullName>
    </recommendedName>
</protein>
<feature type="region of interest" description="Disordered" evidence="1">
    <location>
        <begin position="243"/>
        <end position="274"/>
    </location>
</feature>
<feature type="compositionally biased region" description="Pro residues" evidence="1">
    <location>
        <begin position="357"/>
        <end position="367"/>
    </location>
</feature>
<comment type="caution">
    <text evidence="3">The sequence shown here is derived from an EMBL/GenBank/DDBJ whole genome shotgun (WGS) entry which is preliminary data.</text>
</comment>
<evidence type="ECO:0000313" key="3">
    <source>
        <dbReference type="EMBL" id="CAK0789545.1"/>
    </source>
</evidence>
<dbReference type="EMBL" id="CAUYUJ010000255">
    <property type="protein sequence ID" value="CAK0789545.1"/>
    <property type="molecule type" value="Genomic_DNA"/>
</dbReference>
<evidence type="ECO:0008006" key="5">
    <source>
        <dbReference type="Google" id="ProtNLM"/>
    </source>
</evidence>
<name>A0ABN9PC64_9DINO</name>
<feature type="region of interest" description="Disordered" evidence="1">
    <location>
        <begin position="355"/>
        <end position="375"/>
    </location>
</feature>
<evidence type="ECO:0000313" key="4">
    <source>
        <dbReference type="Proteomes" id="UP001189429"/>
    </source>
</evidence>